<dbReference type="InterPro" id="IPR005467">
    <property type="entry name" value="His_kinase_dom"/>
</dbReference>
<dbReference type="PROSITE" id="PS50110">
    <property type="entry name" value="RESPONSE_REGULATORY"/>
    <property type="match status" value="1"/>
</dbReference>
<keyword evidence="6" id="KW-0418">Kinase</keyword>
<dbReference type="SMART" id="SM00448">
    <property type="entry name" value="REC"/>
    <property type="match status" value="1"/>
</dbReference>
<dbReference type="SMART" id="SM00342">
    <property type="entry name" value="HTH_ARAC"/>
    <property type="match status" value="1"/>
</dbReference>
<dbReference type="Pfam" id="PF12833">
    <property type="entry name" value="HTH_18"/>
    <property type="match status" value="1"/>
</dbReference>
<dbReference type="InterPro" id="IPR003661">
    <property type="entry name" value="HisK_dim/P_dom"/>
</dbReference>
<dbReference type="InterPro" id="IPR036097">
    <property type="entry name" value="HisK_dim/P_sf"/>
</dbReference>
<reference evidence="17 18" key="1">
    <citation type="submission" date="2016-11" db="EMBL/GenBank/DDBJ databases">
        <authorList>
            <person name="Jaros S."/>
            <person name="Januszkiewicz K."/>
            <person name="Wedrychowicz H."/>
        </authorList>
    </citation>
    <scope>NUCLEOTIDE SEQUENCE [LARGE SCALE GENOMIC DNA]</scope>
    <source>
        <strain evidence="17 18">DSM 24787</strain>
    </source>
</reference>
<dbReference type="EMBL" id="FSRA01000001">
    <property type="protein sequence ID" value="SIN96211.1"/>
    <property type="molecule type" value="Genomic_DNA"/>
</dbReference>
<feature type="domain" description="Histidine kinase" evidence="15">
    <location>
        <begin position="824"/>
        <end position="1038"/>
    </location>
</feature>
<dbReference type="RefSeq" id="WP_234979659.1">
    <property type="nucleotide sequence ID" value="NZ_FSRA01000001.1"/>
</dbReference>
<dbReference type="CDD" id="cd00082">
    <property type="entry name" value="HisKA"/>
    <property type="match status" value="1"/>
</dbReference>
<dbReference type="InterPro" id="IPR003594">
    <property type="entry name" value="HATPase_dom"/>
</dbReference>
<dbReference type="Pfam" id="PF07494">
    <property type="entry name" value="Reg_prop"/>
    <property type="match status" value="4"/>
</dbReference>
<dbReference type="PRINTS" id="PR00344">
    <property type="entry name" value="BCTRLSENSOR"/>
</dbReference>
<evidence type="ECO:0000256" key="1">
    <source>
        <dbReference type="ARBA" id="ARBA00000085"/>
    </source>
</evidence>
<evidence type="ECO:0000259" key="16">
    <source>
        <dbReference type="PROSITE" id="PS50110"/>
    </source>
</evidence>
<feature type="signal peptide" evidence="13">
    <location>
        <begin position="1"/>
        <end position="24"/>
    </location>
</feature>
<evidence type="ECO:0000256" key="8">
    <source>
        <dbReference type="ARBA" id="ARBA00023012"/>
    </source>
</evidence>
<dbReference type="Pfam" id="PF07495">
    <property type="entry name" value="Y_Y_Y"/>
    <property type="match status" value="1"/>
</dbReference>
<evidence type="ECO:0000256" key="11">
    <source>
        <dbReference type="ARBA" id="ARBA00023163"/>
    </source>
</evidence>
<evidence type="ECO:0000256" key="2">
    <source>
        <dbReference type="ARBA" id="ARBA00012438"/>
    </source>
</evidence>
<keyword evidence="18" id="KW-1185">Reference proteome</keyword>
<feature type="domain" description="HTH araC/xylS-type" evidence="14">
    <location>
        <begin position="1236"/>
        <end position="1335"/>
    </location>
</feature>
<evidence type="ECO:0000259" key="14">
    <source>
        <dbReference type="PROSITE" id="PS01124"/>
    </source>
</evidence>
<dbReference type="SUPFAM" id="SSF46689">
    <property type="entry name" value="Homeodomain-like"/>
    <property type="match status" value="1"/>
</dbReference>
<evidence type="ECO:0000256" key="12">
    <source>
        <dbReference type="PROSITE-ProRule" id="PRU00169"/>
    </source>
</evidence>
<dbReference type="GO" id="GO:0043565">
    <property type="term" value="F:sequence-specific DNA binding"/>
    <property type="evidence" value="ECO:0007669"/>
    <property type="project" value="InterPro"/>
</dbReference>
<dbReference type="PANTHER" id="PTHR43547:SF2">
    <property type="entry name" value="HYBRID SIGNAL TRANSDUCTION HISTIDINE KINASE C"/>
    <property type="match status" value="1"/>
</dbReference>
<dbReference type="SMART" id="SM00388">
    <property type="entry name" value="HisKA"/>
    <property type="match status" value="1"/>
</dbReference>
<comment type="catalytic activity">
    <reaction evidence="1">
        <text>ATP + protein L-histidine = ADP + protein N-phospho-L-histidine.</text>
        <dbReference type="EC" id="2.7.13.3"/>
    </reaction>
</comment>
<dbReference type="PROSITE" id="PS00041">
    <property type="entry name" value="HTH_ARAC_FAMILY_1"/>
    <property type="match status" value="1"/>
</dbReference>
<keyword evidence="10" id="KW-0238">DNA-binding</keyword>
<evidence type="ECO:0000256" key="5">
    <source>
        <dbReference type="ARBA" id="ARBA00022741"/>
    </source>
</evidence>
<evidence type="ECO:0000313" key="18">
    <source>
        <dbReference type="Proteomes" id="UP000185003"/>
    </source>
</evidence>
<feature type="domain" description="Response regulatory" evidence="16">
    <location>
        <begin position="1089"/>
        <end position="1204"/>
    </location>
</feature>
<dbReference type="Pfam" id="PF02518">
    <property type="entry name" value="HATPase_c"/>
    <property type="match status" value="1"/>
</dbReference>
<evidence type="ECO:0000256" key="6">
    <source>
        <dbReference type="ARBA" id="ARBA00022777"/>
    </source>
</evidence>
<dbReference type="SUPFAM" id="SSF47384">
    <property type="entry name" value="Homodimeric domain of signal transducing histidine kinase"/>
    <property type="match status" value="1"/>
</dbReference>
<evidence type="ECO:0000313" key="17">
    <source>
        <dbReference type="EMBL" id="SIN96211.1"/>
    </source>
</evidence>
<dbReference type="InterPro" id="IPR011006">
    <property type="entry name" value="CheY-like_superfamily"/>
</dbReference>
<evidence type="ECO:0000256" key="13">
    <source>
        <dbReference type="SAM" id="SignalP"/>
    </source>
</evidence>
<dbReference type="Gene3D" id="1.10.10.60">
    <property type="entry name" value="Homeodomain-like"/>
    <property type="match status" value="1"/>
</dbReference>
<dbReference type="GO" id="GO:0003700">
    <property type="term" value="F:DNA-binding transcription factor activity"/>
    <property type="evidence" value="ECO:0007669"/>
    <property type="project" value="InterPro"/>
</dbReference>
<accession>A0A1N6FLT4</accession>
<dbReference type="FunFam" id="3.30.565.10:FF:000037">
    <property type="entry name" value="Hybrid sensor histidine kinase/response regulator"/>
    <property type="match status" value="1"/>
</dbReference>
<dbReference type="InterPro" id="IPR004358">
    <property type="entry name" value="Sig_transdc_His_kin-like_C"/>
</dbReference>
<dbReference type="InterPro" id="IPR015943">
    <property type="entry name" value="WD40/YVTN_repeat-like_dom_sf"/>
</dbReference>
<keyword evidence="13" id="KW-0732">Signal</keyword>
<dbReference type="Gene3D" id="2.130.10.10">
    <property type="entry name" value="YVTN repeat-like/Quinoprotein amine dehydrogenase"/>
    <property type="match status" value="2"/>
</dbReference>
<evidence type="ECO:0000256" key="3">
    <source>
        <dbReference type="ARBA" id="ARBA00022553"/>
    </source>
</evidence>
<dbReference type="InterPro" id="IPR018062">
    <property type="entry name" value="HTH_AraC-typ_CS"/>
</dbReference>
<evidence type="ECO:0000256" key="7">
    <source>
        <dbReference type="ARBA" id="ARBA00022840"/>
    </source>
</evidence>
<dbReference type="PROSITE" id="PS50109">
    <property type="entry name" value="HIS_KIN"/>
    <property type="match status" value="1"/>
</dbReference>
<evidence type="ECO:0000256" key="9">
    <source>
        <dbReference type="ARBA" id="ARBA00023015"/>
    </source>
</evidence>
<dbReference type="Proteomes" id="UP000185003">
    <property type="component" value="Unassembled WGS sequence"/>
</dbReference>
<evidence type="ECO:0000256" key="4">
    <source>
        <dbReference type="ARBA" id="ARBA00022679"/>
    </source>
</evidence>
<dbReference type="PANTHER" id="PTHR43547">
    <property type="entry name" value="TWO-COMPONENT HISTIDINE KINASE"/>
    <property type="match status" value="1"/>
</dbReference>
<dbReference type="EC" id="2.7.13.3" evidence="2"/>
<sequence length="1352" mass="153596">MLFCIRKAGIILLMLFCFTPALFAADPPVKYIGIEHGLSNNVVTCLFQDHKGFMWFGTYDGLNKYDGSTFTVFRNRINDATSLNGNEIYSLTEDAAHNIWIVNRSGISIYDPGSRLFAPAYYTQSGSTVKKNISFSVTTILTTKKGAIFAGTEMAGLLLFRSGNPVGRQIPLVDARYKLNSYQVTALEEDPKDGSLWLFVQNIGLCRYALTDTVVTIVNQSMRQGSCIKTDVSGDLWIGTESGLFRYNRKMDTLSANYIDVTCKITSLCIDRKGILWIASDGKGVLFYDGTTTKAKPFISQDGKSLINSAAVYSIYEDKEGRKWIGTLRGGINVVEPRPDPFKTIVYKDEKNNNPNNNFILSFCEDADRNIWIGTDGGGLRYWDRKRNTHTVYTHDPANKNTIGSNFITSIINDAENNIWVSTWLGGISRFNKRTGSFEHYTCQEKRVWLLYEDKQKTLWASTTNDGTLYRFSKTTNTFEVFDRNIVNIQCLGEDSAGNLWGGNYTTLIKIDRVSKQHKVYELGHTARCIHEDKKGNFWIGTQGGGLLLFNRETGTFKRFDESNGMQSNIVLRILEDGQGYLWLSSFTGLVRMDTKEFKFRPFSTQDGLQSNQFSFHAAAALRSGEFLFGGIRGFNIFYPDSVTGQASPPEVLLTDIRIDGKPLTSGSSFITEKVLENVQGIRIPYNRSSLSFNFVALEYDASDKIKYAYFLEGWDKQWNYSNSVHTANYSWLEEGTYYFRIKATDAQGRWGKEVTALKIVVLPPWYRTWWAYLLYFSFTAGCIWLYIRYTAAKQRLQYEVKLAHLEKEKEKELNERKLSFFTNVSHEFRTPLTLIINPVKEMVQHSNGKDPELDVVYRNARRLLNLVDQLMLFRKADSGADLLKVSRLDVIELCNEVFRCFAQQAKVKGINYQFIAPESPLELSLDQEKTEIAVFNLLSNAFKFTPQGGSISLEVTALSNEVMIKVRDNGCGIESADLTRVFEKFRQADSRKISHKMGFGIGLYLVKHFVESHKGTVVCESIPDEGSVFTITLLKGSSHLPAGHLLQEQVKEHELLEELTEDVEPLKTNKVNEQKGMTAEETITGKKAILLIDDNPLIKDYLQQVFAERYLLYTATDSEDGFRIAQQLIPDLIISDINMPGMDGVELCRKIKETESTGHIPVILLTGMTETHIKLRGIESGADDYITKPFDTELLLARLDTLLKNRGLLQRYFLDNITLKKTSVKVPAEYQDFLQECITVIEANLEAEDFTIKQFSKLMGMSHSGLYQKVKSISGQSLNAFIRSIRLRRAAVLMLTENMNVSQAAYHVGIGDIKYFREQFVKLFGMPPSEYIKKYRHSFNRDFNVIRTEEK</sequence>
<dbReference type="Gene3D" id="3.40.50.2300">
    <property type="match status" value="1"/>
</dbReference>
<feature type="modified residue" description="4-aspartylphosphate" evidence="12">
    <location>
        <position position="1137"/>
    </location>
</feature>
<dbReference type="InterPro" id="IPR011123">
    <property type="entry name" value="Y_Y_Y"/>
</dbReference>
<proteinExistence type="predicted"/>
<dbReference type="PROSITE" id="PS01124">
    <property type="entry name" value="HTH_ARAC_FAMILY_2"/>
    <property type="match status" value="1"/>
</dbReference>
<dbReference type="SUPFAM" id="SSF52172">
    <property type="entry name" value="CheY-like"/>
    <property type="match status" value="1"/>
</dbReference>
<dbReference type="Gene3D" id="2.60.40.10">
    <property type="entry name" value="Immunoglobulins"/>
    <property type="match status" value="1"/>
</dbReference>
<protein>
    <recommendedName>
        <fullName evidence="2">histidine kinase</fullName>
        <ecNumber evidence="2">2.7.13.3</ecNumber>
    </recommendedName>
</protein>
<dbReference type="Gene3D" id="1.10.287.130">
    <property type="match status" value="1"/>
</dbReference>
<dbReference type="InterPro" id="IPR036890">
    <property type="entry name" value="HATPase_C_sf"/>
</dbReference>
<dbReference type="InterPro" id="IPR001789">
    <property type="entry name" value="Sig_transdc_resp-reg_receiver"/>
</dbReference>
<dbReference type="InterPro" id="IPR009057">
    <property type="entry name" value="Homeodomain-like_sf"/>
</dbReference>
<keyword evidence="4" id="KW-0808">Transferase</keyword>
<keyword evidence="7" id="KW-0067">ATP-binding</keyword>
<dbReference type="Gene3D" id="3.30.565.10">
    <property type="entry name" value="Histidine kinase-like ATPase, C-terminal domain"/>
    <property type="match status" value="1"/>
</dbReference>
<keyword evidence="5" id="KW-0547">Nucleotide-binding</keyword>
<dbReference type="SMART" id="SM00387">
    <property type="entry name" value="HATPase_c"/>
    <property type="match status" value="1"/>
</dbReference>
<keyword evidence="9" id="KW-0805">Transcription regulation</keyword>
<dbReference type="Pfam" id="PF00512">
    <property type="entry name" value="HisKA"/>
    <property type="match status" value="1"/>
</dbReference>
<dbReference type="FunFam" id="2.60.40.10:FF:000791">
    <property type="entry name" value="Two-component system sensor histidine kinase/response regulator"/>
    <property type="match status" value="1"/>
</dbReference>
<evidence type="ECO:0000256" key="10">
    <source>
        <dbReference type="ARBA" id="ARBA00023125"/>
    </source>
</evidence>
<organism evidence="17 18">
    <name type="scientific">Chitinophaga niabensis</name>
    <dbReference type="NCBI Taxonomy" id="536979"/>
    <lineage>
        <taxon>Bacteria</taxon>
        <taxon>Pseudomonadati</taxon>
        <taxon>Bacteroidota</taxon>
        <taxon>Chitinophagia</taxon>
        <taxon>Chitinophagales</taxon>
        <taxon>Chitinophagaceae</taxon>
        <taxon>Chitinophaga</taxon>
    </lineage>
</organism>
<dbReference type="STRING" id="536979.SAMN04488055_2290"/>
<dbReference type="SUPFAM" id="SSF55874">
    <property type="entry name" value="ATPase domain of HSP90 chaperone/DNA topoisomerase II/histidine kinase"/>
    <property type="match status" value="1"/>
</dbReference>
<dbReference type="GO" id="GO:0000155">
    <property type="term" value="F:phosphorelay sensor kinase activity"/>
    <property type="evidence" value="ECO:0007669"/>
    <property type="project" value="InterPro"/>
</dbReference>
<gene>
    <name evidence="17" type="ORF">SAMN04488055_2290</name>
</gene>
<dbReference type="InterPro" id="IPR011110">
    <property type="entry name" value="Reg_prop"/>
</dbReference>
<dbReference type="InterPro" id="IPR013783">
    <property type="entry name" value="Ig-like_fold"/>
</dbReference>
<dbReference type="Pfam" id="PF00072">
    <property type="entry name" value="Response_reg"/>
    <property type="match status" value="1"/>
</dbReference>
<dbReference type="GO" id="GO:0005524">
    <property type="term" value="F:ATP binding"/>
    <property type="evidence" value="ECO:0007669"/>
    <property type="project" value="UniProtKB-KW"/>
</dbReference>
<name>A0A1N6FLT4_9BACT</name>
<dbReference type="InterPro" id="IPR018060">
    <property type="entry name" value="HTH_AraC"/>
</dbReference>
<feature type="chain" id="PRO_5012184521" description="histidine kinase" evidence="13">
    <location>
        <begin position="25"/>
        <end position="1352"/>
    </location>
</feature>
<dbReference type="SUPFAM" id="SSF101898">
    <property type="entry name" value="NHL repeat"/>
    <property type="match status" value="1"/>
</dbReference>
<evidence type="ECO:0000259" key="15">
    <source>
        <dbReference type="PROSITE" id="PS50109"/>
    </source>
</evidence>
<keyword evidence="3 12" id="KW-0597">Phosphoprotein</keyword>
<dbReference type="SUPFAM" id="SSF63829">
    <property type="entry name" value="Calcium-dependent phosphotriesterase"/>
    <property type="match status" value="1"/>
</dbReference>
<keyword evidence="11" id="KW-0804">Transcription</keyword>
<keyword evidence="8" id="KW-0902">Two-component regulatory system</keyword>